<dbReference type="RefSeq" id="XP_034051777.1">
    <property type="nucleotide sequence ID" value="XM_034195886.1"/>
</dbReference>
<dbReference type="Pfam" id="PF04548">
    <property type="entry name" value="AIG1"/>
    <property type="match status" value="1"/>
</dbReference>
<evidence type="ECO:0000259" key="4">
    <source>
        <dbReference type="Pfam" id="PF04548"/>
    </source>
</evidence>
<dbReference type="AlphaFoldDB" id="A0A6P8SW08"/>
<dbReference type="InterPro" id="IPR025662">
    <property type="entry name" value="Sigma_54_int_dom_ATP-bd_1"/>
</dbReference>
<protein>
    <submittedName>
        <fullName evidence="6">Uncharacterized protein LOC117532557</fullName>
    </submittedName>
</protein>
<dbReference type="Proteomes" id="UP000515161">
    <property type="component" value="Unplaced"/>
</dbReference>
<name>A0A6P8SW08_GYMAC</name>
<dbReference type="OrthoDB" id="8954335at2759"/>
<dbReference type="SUPFAM" id="SSF52540">
    <property type="entry name" value="P-loop containing nucleoside triphosphate hydrolases"/>
    <property type="match status" value="2"/>
</dbReference>
<keyword evidence="2" id="KW-0547">Nucleotide-binding</keyword>
<dbReference type="PANTHER" id="PTHR32046:SF11">
    <property type="entry name" value="IMMUNE-ASSOCIATED NUCLEOTIDE-BINDING PROTEIN 10-LIKE"/>
    <property type="match status" value="1"/>
</dbReference>
<dbReference type="InterPro" id="IPR006703">
    <property type="entry name" value="G_AIG1"/>
</dbReference>
<accession>A0A6P8SW08</accession>
<dbReference type="Gene3D" id="3.40.50.300">
    <property type="entry name" value="P-loop containing nucleotide triphosphate hydrolases"/>
    <property type="match status" value="1"/>
</dbReference>
<gene>
    <name evidence="6" type="primary">LOC117532557</name>
</gene>
<feature type="coiled-coil region" evidence="3">
    <location>
        <begin position="383"/>
        <end position="410"/>
    </location>
</feature>
<proteinExistence type="inferred from homology"/>
<evidence type="ECO:0000256" key="1">
    <source>
        <dbReference type="ARBA" id="ARBA00008535"/>
    </source>
</evidence>
<evidence type="ECO:0000313" key="5">
    <source>
        <dbReference type="Proteomes" id="UP000515161"/>
    </source>
</evidence>
<dbReference type="InParanoid" id="A0A6P8SW08"/>
<evidence type="ECO:0000313" key="6">
    <source>
        <dbReference type="RefSeq" id="XP_034051777.1"/>
    </source>
</evidence>
<dbReference type="GO" id="GO:0005525">
    <property type="term" value="F:GTP binding"/>
    <property type="evidence" value="ECO:0007669"/>
    <property type="project" value="InterPro"/>
</dbReference>
<evidence type="ECO:0000256" key="3">
    <source>
        <dbReference type="SAM" id="Coils"/>
    </source>
</evidence>
<dbReference type="InterPro" id="IPR027417">
    <property type="entry name" value="P-loop_NTPase"/>
</dbReference>
<dbReference type="PROSITE" id="PS00675">
    <property type="entry name" value="SIGMA54_INTERACT_1"/>
    <property type="match status" value="1"/>
</dbReference>
<keyword evidence="5" id="KW-1185">Reference proteome</keyword>
<dbReference type="KEGG" id="gacu:117532557"/>
<dbReference type="FunCoup" id="A0A6P8SW08">
    <property type="interactions" value="11"/>
</dbReference>
<dbReference type="GeneID" id="117532557"/>
<keyword evidence="3" id="KW-0175">Coiled coil</keyword>
<sequence>MKEGNIGSIRTFTHGEKDPTKTNKTILLVGETGAGKSTLINALVNYAMGVEFKDNDWYQIVQEGKKSQTGSQTPDVIVYEVFGLEDGTLPFSLTIIDTPGYGDTRGIERDVLVSERLLDLFRSTEGVHEIDAVCLVLKASDCRLSDRLMYVFDSVVSLFGKDIEKNIVALLTHSHFFSSDNVLEALKDVNIMCAKDKEGQPVHFMFDNAHKTEKNLAACIHNILGRIEFIDLKQREIKRTQEALKKHEQDMKNNKDFTIEVDEVYKCKVPISEWRWWALGLNYGGAVCCEVCKENCHHPCTLAWYPSQCEVMQNRGNELYCTVCTGKCHESKHVKTEQCTECEDECSDPNHPKTPWRYVSKTRRVKKDIHQMKDMYEKGKEDSEESVSLLETLQKNIEDLQKEKDQFLEESFQHVVELEKIALNVVSLSTHVHLDFLIEKMKEKGDTEKVKKLEEMKSQMDQNPRAKSALSYMSGKTAAFGKAAMDLLRGNTAEQKTSSTL</sequence>
<evidence type="ECO:0000256" key="2">
    <source>
        <dbReference type="ARBA" id="ARBA00022741"/>
    </source>
</evidence>
<organism evidence="5 6">
    <name type="scientific">Gymnodraco acuticeps</name>
    <name type="common">Antarctic dragonfish</name>
    <dbReference type="NCBI Taxonomy" id="8218"/>
    <lineage>
        <taxon>Eukaryota</taxon>
        <taxon>Metazoa</taxon>
        <taxon>Chordata</taxon>
        <taxon>Craniata</taxon>
        <taxon>Vertebrata</taxon>
        <taxon>Euteleostomi</taxon>
        <taxon>Actinopterygii</taxon>
        <taxon>Neopterygii</taxon>
        <taxon>Teleostei</taxon>
        <taxon>Neoteleostei</taxon>
        <taxon>Acanthomorphata</taxon>
        <taxon>Eupercaria</taxon>
        <taxon>Perciformes</taxon>
        <taxon>Notothenioidei</taxon>
        <taxon>Bathydraconidae</taxon>
        <taxon>Gymnodraco</taxon>
    </lineage>
</organism>
<reference evidence="6" key="1">
    <citation type="submission" date="2025-08" db="UniProtKB">
        <authorList>
            <consortium name="RefSeq"/>
        </authorList>
    </citation>
    <scope>IDENTIFICATION</scope>
</reference>
<feature type="domain" description="AIG1-type G" evidence="4">
    <location>
        <begin position="24"/>
        <end position="252"/>
    </location>
</feature>
<dbReference type="PANTHER" id="PTHR32046">
    <property type="entry name" value="G DOMAIN-CONTAINING PROTEIN"/>
    <property type="match status" value="1"/>
</dbReference>
<comment type="similarity">
    <text evidence="1">Belongs to the TRAFAC class TrmE-Era-EngA-EngB-Septin-like GTPase superfamily. AIG1/Toc34/Toc159-like paraseptin GTPase family. IAN subfamily.</text>
</comment>